<comment type="subcellular location">
    <subcellularLocation>
        <location evidence="1">Nucleus</location>
    </subcellularLocation>
</comment>
<evidence type="ECO:0000256" key="4">
    <source>
        <dbReference type="SAM" id="MobiDB-lite"/>
    </source>
</evidence>
<dbReference type="GO" id="GO:0008033">
    <property type="term" value="P:tRNA processing"/>
    <property type="evidence" value="ECO:0007669"/>
    <property type="project" value="UniProtKB-KW"/>
</dbReference>
<dbReference type="InterPro" id="IPR002738">
    <property type="entry name" value="RNase_P_p30"/>
</dbReference>
<dbReference type="EMBL" id="ONZQ02000023">
    <property type="protein sequence ID" value="SPO07657.1"/>
    <property type="molecule type" value="Genomic_DNA"/>
</dbReference>
<evidence type="ECO:0000256" key="1">
    <source>
        <dbReference type="ARBA" id="ARBA00004123"/>
    </source>
</evidence>
<name>A0AAE8N7K0_9PEZI</name>
<evidence type="ECO:0000313" key="5">
    <source>
        <dbReference type="EMBL" id="SPO07657.1"/>
    </source>
</evidence>
<dbReference type="AlphaFoldDB" id="A0AAE8N7K0"/>
<organism evidence="5 6">
    <name type="scientific">Cephalotrichum gorgonifer</name>
    <dbReference type="NCBI Taxonomy" id="2041049"/>
    <lineage>
        <taxon>Eukaryota</taxon>
        <taxon>Fungi</taxon>
        <taxon>Dikarya</taxon>
        <taxon>Ascomycota</taxon>
        <taxon>Pezizomycotina</taxon>
        <taxon>Sordariomycetes</taxon>
        <taxon>Hypocreomycetidae</taxon>
        <taxon>Microascales</taxon>
        <taxon>Microascaceae</taxon>
        <taxon>Cephalotrichum</taxon>
    </lineage>
</organism>
<keyword evidence="3" id="KW-0819">tRNA processing</keyword>
<dbReference type="GO" id="GO:0003723">
    <property type="term" value="F:RNA binding"/>
    <property type="evidence" value="ECO:0007669"/>
    <property type="project" value="TreeGrafter"/>
</dbReference>
<gene>
    <name evidence="5" type="ORF">DNG_10352</name>
</gene>
<dbReference type="PANTHER" id="PTHR13031">
    <property type="entry name" value="RIBONUCLEASE P SUBUNIT P30"/>
    <property type="match status" value="1"/>
</dbReference>
<comment type="similarity">
    <text evidence="2">Belongs to the eukaryotic/archaeal RNase P protein component 3 family.</text>
</comment>
<sequence length="301" mass="32270">MFDLNIPWSPTTTTQELERMLSYATHLGYKTVALNHIVSTPLPGQITNPLPVLPSTPPRNQSTAKLPSSSPPSPLPTILHRATILLADPSQNHRLPSLAPHYHLLALRPTTEKSFTAACLTIQDVPLISLDLSSRLPFPLRRKAISVAISRGLKFEISYAQLFSSQRRSNFIANVMSLIRATGGKGLVISSGAARPVDLRASRDIVNLLSVWGLGTERGVEGFGAVPRNVVVNEGVKRAGYRGVVEIVKAVPAPPAPAKEEVKGDNGETGGKNKKRKNGQDVAGQGQGQRPGKKAKGQKAS</sequence>
<dbReference type="InterPro" id="IPR016195">
    <property type="entry name" value="Pol/histidinol_Pase-like"/>
</dbReference>
<reference evidence="5" key="1">
    <citation type="submission" date="2018-03" db="EMBL/GenBank/DDBJ databases">
        <authorList>
            <person name="Guldener U."/>
        </authorList>
    </citation>
    <scope>NUCLEOTIDE SEQUENCE</scope>
</reference>
<feature type="region of interest" description="Disordered" evidence="4">
    <location>
        <begin position="255"/>
        <end position="301"/>
    </location>
</feature>
<evidence type="ECO:0000256" key="3">
    <source>
        <dbReference type="ARBA" id="ARBA00022694"/>
    </source>
</evidence>
<feature type="region of interest" description="Disordered" evidence="4">
    <location>
        <begin position="48"/>
        <end position="74"/>
    </location>
</feature>
<accession>A0AAE8N7K0</accession>
<dbReference type="Gene3D" id="3.20.20.140">
    <property type="entry name" value="Metal-dependent hydrolases"/>
    <property type="match status" value="1"/>
</dbReference>
<feature type="compositionally biased region" description="Basic residues" evidence="4">
    <location>
        <begin position="291"/>
        <end position="301"/>
    </location>
</feature>
<dbReference type="PANTHER" id="PTHR13031:SF0">
    <property type="entry name" value="RIBONUCLEASE P PROTEIN SUBUNIT P30"/>
    <property type="match status" value="1"/>
</dbReference>
<protein>
    <submittedName>
        <fullName evidence="5">Related to ribonuclease P protein subunit p30</fullName>
    </submittedName>
</protein>
<dbReference type="Proteomes" id="UP001187682">
    <property type="component" value="Unassembled WGS sequence"/>
</dbReference>
<evidence type="ECO:0000313" key="6">
    <source>
        <dbReference type="Proteomes" id="UP001187682"/>
    </source>
</evidence>
<evidence type="ECO:0000256" key="2">
    <source>
        <dbReference type="ARBA" id="ARBA00007331"/>
    </source>
</evidence>
<dbReference type="Pfam" id="PF01876">
    <property type="entry name" value="RNase_P_p30"/>
    <property type="match status" value="1"/>
</dbReference>
<comment type="caution">
    <text evidence="5">The sequence shown here is derived from an EMBL/GenBank/DDBJ whole genome shotgun (WGS) entry which is preliminary data.</text>
</comment>
<dbReference type="GO" id="GO:0005655">
    <property type="term" value="C:nucleolar ribonuclease P complex"/>
    <property type="evidence" value="ECO:0007669"/>
    <property type="project" value="TreeGrafter"/>
</dbReference>
<keyword evidence="6" id="KW-1185">Reference proteome</keyword>
<proteinExistence type="inferred from homology"/>
<dbReference type="SUPFAM" id="SSF89550">
    <property type="entry name" value="PHP domain-like"/>
    <property type="match status" value="1"/>
</dbReference>